<dbReference type="EMBL" id="AEPV01000038">
    <property type="protein sequence ID" value="EFU74075.1"/>
    <property type="molecule type" value="Genomic_DNA"/>
</dbReference>
<proteinExistence type="inferred from homology"/>
<comment type="similarity">
    <text evidence="1">Belongs to the AB hydrolase superfamily. AB hydrolase 2 family.</text>
</comment>
<evidence type="ECO:0000256" key="2">
    <source>
        <dbReference type="ARBA" id="ARBA00022801"/>
    </source>
</evidence>
<dbReference type="GeneID" id="302705909"/>
<evidence type="ECO:0000313" key="5">
    <source>
        <dbReference type="Proteomes" id="UP000010296"/>
    </source>
</evidence>
<dbReference type="PATRIC" id="fig|888064.11.peg.1439"/>
<sequence length="215" mass="24554">MYLSKWSYPENYNEQTPIIVTAHGMGSNYEDLPPVATKIDNNAIQLNIQADLSFGPGFAFFVPDFREKSEIEVIEPVIHAVHDFIETKVKEENLTNNPLMFLGFSQGAMLGLGLTYLYPNWLSQVFLFSARMPAFYQKLADETITDEKSKTAVFISQGLTDQLFPREIGQSYAKFAKLKLETVSYNEYPVGHGIHYKAINDAKEFYQSNEKRKIK</sequence>
<dbReference type="InterPro" id="IPR029058">
    <property type="entry name" value="AB_hydrolase_fold"/>
</dbReference>
<dbReference type="Gene3D" id="3.40.50.1820">
    <property type="entry name" value="alpha/beta hydrolase"/>
    <property type="match status" value="1"/>
</dbReference>
<evidence type="ECO:0000259" key="3">
    <source>
        <dbReference type="Pfam" id="PF02230"/>
    </source>
</evidence>
<dbReference type="GO" id="GO:0016787">
    <property type="term" value="F:hydrolase activity"/>
    <property type="evidence" value="ECO:0007669"/>
    <property type="project" value="UniProtKB-KW"/>
</dbReference>
<evidence type="ECO:0000313" key="4">
    <source>
        <dbReference type="EMBL" id="EFU74075.1"/>
    </source>
</evidence>
<dbReference type="RefSeq" id="WP_007208093.1">
    <property type="nucleotide sequence ID" value="NZ_GL622241.1"/>
</dbReference>
<dbReference type="Pfam" id="PF02230">
    <property type="entry name" value="Abhydrolase_2"/>
    <property type="match status" value="1"/>
</dbReference>
<feature type="domain" description="Phospholipase/carboxylesterase/thioesterase" evidence="3">
    <location>
        <begin position="69"/>
        <end position="207"/>
    </location>
</feature>
<gene>
    <name evidence="4" type="ORF">HMPREF9088_1075</name>
</gene>
<dbReference type="HOGENOM" id="CLU_049413_5_3_9"/>
<dbReference type="InterPro" id="IPR003140">
    <property type="entry name" value="PLipase/COase/thioEstase"/>
</dbReference>
<dbReference type="eggNOG" id="COG0400">
    <property type="taxonomic scope" value="Bacteria"/>
</dbReference>
<name>E6LFD5_ENTI1</name>
<keyword evidence="5" id="KW-1185">Reference proteome</keyword>
<dbReference type="AlphaFoldDB" id="E6LFD5"/>
<dbReference type="Proteomes" id="UP000010296">
    <property type="component" value="Unassembled WGS sequence"/>
</dbReference>
<dbReference type="EC" id="3.1.-.-" evidence="4"/>
<comment type="caution">
    <text evidence="4">The sequence shown here is derived from an EMBL/GenBank/DDBJ whole genome shotgun (WGS) entry which is preliminary data.</text>
</comment>
<dbReference type="STRING" id="888064.HMPREF9088_1075"/>
<organism evidence="4 5">
    <name type="scientific">Enterococcus italicus (strain DSM 15952 / CCUG 50447 / LMG 22039 / TP 1.5)</name>
    <dbReference type="NCBI Taxonomy" id="888064"/>
    <lineage>
        <taxon>Bacteria</taxon>
        <taxon>Bacillati</taxon>
        <taxon>Bacillota</taxon>
        <taxon>Bacilli</taxon>
        <taxon>Lactobacillales</taxon>
        <taxon>Enterococcaceae</taxon>
        <taxon>Enterococcus</taxon>
    </lineage>
</organism>
<dbReference type="SUPFAM" id="SSF53474">
    <property type="entry name" value="alpha/beta-Hydrolases"/>
    <property type="match status" value="1"/>
</dbReference>
<dbReference type="OrthoDB" id="9795555at2"/>
<dbReference type="InterPro" id="IPR050565">
    <property type="entry name" value="LYPA1-2/EST-like"/>
</dbReference>
<dbReference type="PANTHER" id="PTHR10655">
    <property type="entry name" value="LYSOPHOSPHOLIPASE-RELATED"/>
    <property type="match status" value="1"/>
</dbReference>
<protein>
    <submittedName>
        <fullName evidence="4">Phospholipase/carboxylesterase</fullName>
        <ecNumber evidence="4">3.1.-.-</ecNumber>
    </submittedName>
</protein>
<dbReference type="PANTHER" id="PTHR10655:SF17">
    <property type="entry name" value="LYSOPHOSPHOLIPASE-LIKE PROTEIN 1"/>
    <property type="match status" value="1"/>
</dbReference>
<evidence type="ECO:0000256" key="1">
    <source>
        <dbReference type="ARBA" id="ARBA00006499"/>
    </source>
</evidence>
<reference evidence="4 5" key="1">
    <citation type="submission" date="2010-12" db="EMBL/GenBank/DDBJ databases">
        <authorList>
            <person name="Muzny D."/>
            <person name="Qin X."/>
            <person name="Deng J."/>
            <person name="Jiang H."/>
            <person name="Liu Y."/>
            <person name="Qu J."/>
            <person name="Song X.-Z."/>
            <person name="Zhang L."/>
            <person name="Thornton R."/>
            <person name="Coyle M."/>
            <person name="Francisco L."/>
            <person name="Jackson L."/>
            <person name="Javaid M."/>
            <person name="Korchina V."/>
            <person name="Kovar C."/>
            <person name="Mata R."/>
            <person name="Mathew T."/>
            <person name="Ngo R."/>
            <person name="Nguyen L."/>
            <person name="Nguyen N."/>
            <person name="Okwuonu G."/>
            <person name="Ongeri F."/>
            <person name="Pham C."/>
            <person name="Simmons D."/>
            <person name="Wilczek-Boney K."/>
            <person name="Hale W."/>
            <person name="Jakkamsetti A."/>
            <person name="Pham P."/>
            <person name="Ruth R."/>
            <person name="San Lucas F."/>
            <person name="Warren J."/>
            <person name="Zhang J."/>
            <person name="Zhao Z."/>
            <person name="Zhou C."/>
            <person name="Zhu D."/>
            <person name="Lee S."/>
            <person name="Bess C."/>
            <person name="Blankenburg K."/>
            <person name="Forbes L."/>
            <person name="Fu Q."/>
            <person name="Gubbala S."/>
            <person name="Hirani K."/>
            <person name="Jayaseelan J.C."/>
            <person name="Lara F."/>
            <person name="Munidasa M."/>
            <person name="Palculict T."/>
            <person name="Patil S."/>
            <person name="Pu L.-L."/>
            <person name="Saada N."/>
            <person name="Tang L."/>
            <person name="Weissenberger G."/>
            <person name="Zhu Y."/>
            <person name="Hemphill L."/>
            <person name="Shang Y."/>
            <person name="Youmans B."/>
            <person name="Ayvaz T."/>
            <person name="Ross M."/>
            <person name="Santibanez J."/>
            <person name="Aqrawi P."/>
            <person name="Gross S."/>
            <person name="Joshi V."/>
            <person name="Fowler G."/>
            <person name="Nazareth L."/>
            <person name="Reid J."/>
            <person name="Worley K."/>
            <person name="Petrosino J."/>
            <person name="Highlander S."/>
            <person name="Gibbs R."/>
        </authorList>
    </citation>
    <scope>NUCLEOTIDE SEQUENCE [LARGE SCALE GENOMIC DNA]</scope>
    <source>
        <strain evidence="5">DSM 15952 / CCUG 50447 / LMG 22039 / TP 1.5</strain>
    </source>
</reference>
<accession>E6LFD5</accession>
<keyword evidence="2 4" id="KW-0378">Hydrolase</keyword>